<keyword evidence="2" id="KW-0812">Transmembrane</keyword>
<keyword evidence="4" id="KW-1185">Reference proteome</keyword>
<dbReference type="EMBL" id="AAWS01000015">
    <property type="protein sequence ID" value="EAY28538.1"/>
    <property type="molecule type" value="Genomic_DNA"/>
</dbReference>
<dbReference type="eggNOG" id="COG1649">
    <property type="taxonomic scope" value="Bacteria"/>
</dbReference>
<dbReference type="PANTHER" id="PTHR37841:SF1">
    <property type="entry name" value="DUF3298 DOMAIN-CONTAINING PROTEIN"/>
    <property type="match status" value="1"/>
</dbReference>
<dbReference type="OrthoDB" id="2485468at2"/>
<proteinExistence type="predicted"/>
<keyword evidence="2" id="KW-1133">Transmembrane helix</keyword>
<dbReference type="RefSeq" id="WP_002697780.1">
    <property type="nucleotide sequence ID" value="NZ_AAWS01000015.1"/>
</dbReference>
<evidence type="ECO:0000313" key="4">
    <source>
        <dbReference type="Proteomes" id="UP000004095"/>
    </source>
</evidence>
<reference evidence="3 4" key="1">
    <citation type="submission" date="2007-01" db="EMBL/GenBank/DDBJ databases">
        <authorList>
            <person name="Haygood M."/>
            <person name="Podell S."/>
            <person name="Anderson C."/>
            <person name="Hopkinson B."/>
            <person name="Roe K."/>
            <person name="Barbeau K."/>
            <person name="Gaasterland T."/>
            <person name="Ferriera S."/>
            <person name="Johnson J."/>
            <person name="Kravitz S."/>
            <person name="Beeson K."/>
            <person name="Sutton G."/>
            <person name="Rogers Y.-H."/>
            <person name="Friedman R."/>
            <person name="Frazier M."/>
            <person name="Venter J.C."/>
        </authorList>
    </citation>
    <scope>NUCLEOTIDE SEQUENCE [LARGE SCALE GENOMIC DNA]</scope>
    <source>
        <strain evidence="3 4">ATCC 23134</strain>
    </source>
</reference>
<comment type="caution">
    <text evidence="3">The sequence shown here is derived from an EMBL/GenBank/DDBJ whole genome shotgun (WGS) entry which is preliminary data.</text>
</comment>
<dbReference type="PANTHER" id="PTHR37841">
    <property type="entry name" value="GLR2918 PROTEIN"/>
    <property type="match status" value="1"/>
</dbReference>
<feature type="transmembrane region" description="Helical" evidence="2">
    <location>
        <begin position="88"/>
        <end position="105"/>
    </location>
</feature>
<feature type="coiled-coil region" evidence="1">
    <location>
        <begin position="39"/>
        <end position="66"/>
    </location>
</feature>
<dbReference type="SUPFAM" id="SSF69360">
    <property type="entry name" value="Cell wall binding repeat"/>
    <property type="match status" value="1"/>
</dbReference>
<keyword evidence="1" id="KW-0175">Coiled coil</keyword>
<accession>A1ZM06</accession>
<evidence type="ECO:0000256" key="1">
    <source>
        <dbReference type="SAM" id="Coils"/>
    </source>
</evidence>
<evidence type="ECO:0000256" key="2">
    <source>
        <dbReference type="SAM" id="Phobius"/>
    </source>
</evidence>
<dbReference type="InterPro" id="IPR032774">
    <property type="entry name" value="WG_beta_rep"/>
</dbReference>
<evidence type="ECO:0000313" key="3">
    <source>
        <dbReference type="EMBL" id="EAY28538.1"/>
    </source>
</evidence>
<sequence length="253" mass="29417">MTTNYDQEIKQLKKHLRENYDLLYRWQLKLILAHTPQELKQYRQHIRQIKREVANNEEQLALILSEKNNRLMAVSITERTAPNSISNLRFLGIIGILSMILLFLYNKPNLFLFDRGSSQTTETGLQNIKSKYDWVSPYRDGLAKVRKGHLFGFIDKHGKVVIPIKYEDAWDFRNNLTRVQLEGRYGFIDTSGKIIIPIKYDKVFDFNDHGLAQAKIGTAWFYINKLGKCVKNCPRKKAKPKQENLAGVADSSK</sequence>
<dbReference type="Proteomes" id="UP000004095">
    <property type="component" value="Unassembled WGS sequence"/>
</dbReference>
<dbReference type="Pfam" id="PF14903">
    <property type="entry name" value="WG_beta_rep"/>
    <property type="match status" value="2"/>
</dbReference>
<organism evidence="3 4">
    <name type="scientific">Microscilla marina ATCC 23134</name>
    <dbReference type="NCBI Taxonomy" id="313606"/>
    <lineage>
        <taxon>Bacteria</taxon>
        <taxon>Pseudomonadati</taxon>
        <taxon>Bacteroidota</taxon>
        <taxon>Cytophagia</taxon>
        <taxon>Cytophagales</taxon>
        <taxon>Microscillaceae</taxon>
        <taxon>Microscilla</taxon>
    </lineage>
</organism>
<dbReference type="AlphaFoldDB" id="A1ZM06"/>
<keyword evidence="2" id="KW-0472">Membrane</keyword>
<protein>
    <submittedName>
        <fullName evidence="3">KWG</fullName>
    </submittedName>
</protein>
<name>A1ZM06_MICM2</name>
<gene>
    <name evidence="3" type="ORF">M23134_04385</name>
</gene>